<dbReference type="OMA" id="EVPHEKQ"/>
<name>E9E6H1_METAQ</name>
<organism evidence="3">
    <name type="scientific">Metarhizium acridum (strain CQMa 102)</name>
    <dbReference type="NCBI Taxonomy" id="655827"/>
    <lineage>
        <taxon>Eukaryota</taxon>
        <taxon>Fungi</taxon>
        <taxon>Dikarya</taxon>
        <taxon>Ascomycota</taxon>
        <taxon>Pezizomycotina</taxon>
        <taxon>Sordariomycetes</taxon>
        <taxon>Hypocreomycetidae</taxon>
        <taxon>Hypocreales</taxon>
        <taxon>Clavicipitaceae</taxon>
        <taxon>Metarhizium</taxon>
    </lineage>
</organism>
<evidence type="ECO:0000313" key="3">
    <source>
        <dbReference type="Proteomes" id="UP000002499"/>
    </source>
</evidence>
<dbReference type="OrthoDB" id="4062651at2759"/>
<evidence type="ECO:0000313" key="2">
    <source>
        <dbReference type="EMBL" id="EFY88417.1"/>
    </source>
</evidence>
<dbReference type="HOGENOM" id="CLU_1001331_0_0_1"/>
<gene>
    <name evidence="2" type="ORF">MAC_05469</name>
</gene>
<feature type="region of interest" description="Disordered" evidence="1">
    <location>
        <begin position="304"/>
        <end position="328"/>
    </location>
</feature>
<protein>
    <submittedName>
        <fullName evidence="2">Uncharacterized protein</fullName>
    </submittedName>
</protein>
<evidence type="ECO:0000256" key="1">
    <source>
        <dbReference type="SAM" id="MobiDB-lite"/>
    </source>
</evidence>
<dbReference type="EMBL" id="GL698511">
    <property type="protein sequence ID" value="EFY88417.1"/>
    <property type="molecule type" value="Genomic_DNA"/>
</dbReference>
<accession>E9E6H1</accession>
<reference evidence="2 3" key="1">
    <citation type="journal article" date="2011" name="PLoS Genet.">
        <title>Genome sequencing and comparative transcriptomics of the model entomopathogenic fungi Metarhizium anisopliae and M. acridum.</title>
        <authorList>
            <person name="Gao Q."/>
            <person name="Jin K."/>
            <person name="Ying S.H."/>
            <person name="Zhang Y."/>
            <person name="Xiao G."/>
            <person name="Shang Y."/>
            <person name="Duan Z."/>
            <person name="Hu X."/>
            <person name="Xie X.Q."/>
            <person name="Zhou G."/>
            <person name="Peng G."/>
            <person name="Luo Z."/>
            <person name="Huang W."/>
            <person name="Wang B."/>
            <person name="Fang W."/>
            <person name="Wang S."/>
            <person name="Zhong Y."/>
            <person name="Ma L.J."/>
            <person name="St Leger R.J."/>
            <person name="Zhao G.P."/>
            <person name="Pei Y."/>
            <person name="Feng M.G."/>
            <person name="Xia Y."/>
            <person name="Wang C."/>
        </authorList>
    </citation>
    <scope>NUCLEOTIDE SEQUENCE [LARGE SCALE GENOMIC DNA]</scope>
    <source>
        <strain evidence="2 3">CQMa 102</strain>
    </source>
</reference>
<proteinExistence type="predicted"/>
<dbReference type="Proteomes" id="UP000002499">
    <property type="component" value="Unassembled WGS sequence"/>
</dbReference>
<keyword evidence="3" id="KW-1185">Reference proteome</keyword>
<sequence>MIDPEARLWAGSGSLIIGGPCTWHITDLDQRRHFSVTYAPPVPVQDVEDTEDICMAQIRKHIDQLGDGVYGIRVSEPNGPVTISTDQEDDVTCWSRSPRDHPHIVPFDSVVLDNIRGGIVGSTSLIPGGTLKDNTTRPFRLQWLHQLLSVVDDLNYQHYTPDRDDMKGVIFTLYEIITLDEPFREVPHEKQDAEAVLQMEWLKHPKVQLDSDIQTFRGVLDTWLAKRKGKEFKPKDTWVQWPWMPKPPAGPVLTYGPEGKVTGKEMRSVRVLIRNHLVQMGEPYWDWERPASYRLREVLGKDIESEGKKVRNPPAGEAPNRGTPTASL</sequence>
<dbReference type="eggNOG" id="ENOG502SNEG">
    <property type="taxonomic scope" value="Eukaryota"/>
</dbReference>
<dbReference type="AlphaFoldDB" id="E9E6H1"/>
<dbReference type="InParanoid" id="E9E6H1"/>